<accession>A0ABZ2T8W0</accession>
<keyword evidence="3" id="KW-1185">Reference proteome</keyword>
<gene>
    <name evidence="2" type="ORF">A5866_002409</name>
</gene>
<sequence>MTVFIGIISFLGFITGGVLSLKAVFKKQPKQKVLLLTGISFLTMIGAIALSPATPSLSLAEKSVETNDSGIATITGKQMSKVTLPLMVKRSTLKTANFLTKYRCTTTNHKS</sequence>
<dbReference type="RefSeq" id="WP_254907618.1">
    <property type="nucleotide sequence ID" value="NZ_CP147248.1"/>
</dbReference>
<protein>
    <submittedName>
        <fullName evidence="2">Uncharacterized protein</fullName>
    </submittedName>
</protein>
<feature type="transmembrane region" description="Helical" evidence="1">
    <location>
        <begin position="6"/>
        <end position="25"/>
    </location>
</feature>
<keyword evidence="1" id="KW-0472">Membrane</keyword>
<keyword evidence="1" id="KW-1133">Transmembrane helix</keyword>
<organism evidence="2 3">
    <name type="scientific">Candidatus Enterococcus lemimoniae</name>
    <dbReference type="NCBI Taxonomy" id="1834167"/>
    <lineage>
        <taxon>Bacteria</taxon>
        <taxon>Bacillati</taxon>
        <taxon>Bacillota</taxon>
        <taxon>Bacilli</taxon>
        <taxon>Lactobacillales</taxon>
        <taxon>Enterococcaceae</taxon>
        <taxon>Enterococcus</taxon>
    </lineage>
</organism>
<evidence type="ECO:0000256" key="1">
    <source>
        <dbReference type="SAM" id="Phobius"/>
    </source>
</evidence>
<evidence type="ECO:0000313" key="2">
    <source>
        <dbReference type="EMBL" id="WYJ87313.1"/>
    </source>
</evidence>
<keyword evidence="1" id="KW-0812">Transmembrane</keyword>
<reference evidence="3" key="1">
    <citation type="submission" date="2017-05" db="EMBL/GenBank/DDBJ databases">
        <title>The Genome Sequence of EEnterococcus faecalis 9F2_4866.</title>
        <authorList>
            <consortium name="The Broad Institute Genomics Platform"/>
            <consortium name="The Broad Institute Genomic Center for Infectious Diseases"/>
            <person name="Earl A."/>
            <person name="Manson A."/>
            <person name="Schwartman J."/>
            <person name="Gilmore M."/>
            <person name="Abouelleil A."/>
            <person name="Cao P."/>
            <person name="Chapman S."/>
            <person name="Cusick C."/>
            <person name="Shea T."/>
            <person name="Young S."/>
            <person name="Neafsey D."/>
            <person name="Nusbaum C."/>
            <person name="Birren B."/>
        </authorList>
    </citation>
    <scope>NUCLEOTIDE SEQUENCE [LARGE SCALE GENOMIC DNA]</scope>
    <source>
        <strain evidence="3">12C11_DIV0727</strain>
    </source>
</reference>
<evidence type="ECO:0000313" key="3">
    <source>
        <dbReference type="Proteomes" id="UP000195080"/>
    </source>
</evidence>
<reference evidence="2 3" key="2">
    <citation type="submission" date="2024-03" db="EMBL/GenBank/DDBJ databases">
        <title>The Genome Sequence of Enterococcus sp. DIV0727d.</title>
        <authorList>
            <consortium name="The Broad Institute Genomics Platform"/>
            <consortium name="The Broad Institute Microbial Omics Core"/>
            <consortium name="The Broad Institute Genomic Center for Infectious Diseases"/>
            <person name="Earl A."/>
            <person name="Manson A."/>
            <person name="Gilmore M."/>
            <person name="Schwartman J."/>
            <person name="Shea T."/>
            <person name="Abouelleil A."/>
            <person name="Cao P."/>
            <person name="Chapman S."/>
            <person name="Cusick C."/>
            <person name="Young S."/>
            <person name="Neafsey D."/>
            <person name="Nusbaum C."/>
            <person name="Birren B."/>
        </authorList>
    </citation>
    <scope>NUCLEOTIDE SEQUENCE [LARGE SCALE GENOMIC DNA]</scope>
    <source>
        <strain evidence="2 3">12C11_DIV0727</strain>
    </source>
</reference>
<feature type="transmembrane region" description="Helical" evidence="1">
    <location>
        <begin position="32"/>
        <end position="53"/>
    </location>
</feature>
<dbReference type="Proteomes" id="UP000195080">
    <property type="component" value="Chromosome"/>
</dbReference>
<dbReference type="EMBL" id="CP147248">
    <property type="protein sequence ID" value="WYJ87313.1"/>
    <property type="molecule type" value="Genomic_DNA"/>
</dbReference>
<proteinExistence type="predicted"/>
<name>A0ABZ2T8W0_9ENTE</name>